<dbReference type="Pfam" id="PF00293">
    <property type="entry name" value="NUDIX"/>
    <property type="match status" value="1"/>
</dbReference>
<evidence type="ECO:0000256" key="1">
    <source>
        <dbReference type="ARBA" id="ARBA00022801"/>
    </source>
</evidence>
<gene>
    <name evidence="3" type="ORF">MJ1_0358</name>
</gene>
<evidence type="ECO:0000313" key="3">
    <source>
        <dbReference type="EMBL" id="BBL45522.1"/>
    </source>
</evidence>
<evidence type="ECO:0000259" key="2">
    <source>
        <dbReference type="PROSITE" id="PS51462"/>
    </source>
</evidence>
<reference evidence="4" key="1">
    <citation type="journal article" date="2022" name="Int. J. Syst. Evol. Microbiol.">
        <title>Nanobdella aerobiophila gen. nov., sp. nov., a thermoacidophilic, obligate ectosymbiotic archaeon, and proposal of Nanobdellaceae fam. nov., Nanobdellales ord. nov. and Nanobdellia class. nov.</title>
        <authorList>
            <person name="Kato S."/>
            <person name="Ogasawara A."/>
            <person name="Itoh T."/>
            <person name="Sakai H.D."/>
            <person name="Shimizu M."/>
            <person name="Yuki M."/>
            <person name="Kaneko M."/>
            <person name="Takashina T."/>
            <person name="Ohkuma M."/>
        </authorList>
    </citation>
    <scope>NUCLEOTIDE SEQUENCE [LARGE SCALE GENOMIC DNA]</scope>
    <source>
        <strain evidence="4">MJ1</strain>
    </source>
</reference>
<dbReference type="SUPFAM" id="SSF53335">
    <property type="entry name" value="S-adenosyl-L-methionine-dependent methyltransferases"/>
    <property type="match status" value="1"/>
</dbReference>
<dbReference type="InterPro" id="IPR020476">
    <property type="entry name" value="Nudix_hydrolase"/>
</dbReference>
<name>A0A915WSS8_9ARCH</name>
<dbReference type="KEGG" id="naer:MJ1_0358"/>
<keyword evidence="4" id="KW-1185">Reference proteome</keyword>
<dbReference type="InterPro" id="IPR000086">
    <property type="entry name" value="NUDIX_hydrolase_dom"/>
</dbReference>
<proteinExistence type="predicted"/>
<dbReference type="AlphaFoldDB" id="A0A915WSS8"/>
<dbReference type="PROSITE" id="PS51462">
    <property type="entry name" value="NUDIX"/>
    <property type="match status" value="1"/>
</dbReference>
<dbReference type="InterPro" id="IPR015797">
    <property type="entry name" value="NUDIX_hydrolase-like_dom_sf"/>
</dbReference>
<protein>
    <submittedName>
        <fullName evidence="3">ADP-ribose pyrophosphatase</fullName>
    </submittedName>
</protein>
<dbReference type="InterPro" id="IPR029063">
    <property type="entry name" value="SAM-dependent_MTases_sf"/>
</dbReference>
<dbReference type="Gene3D" id="3.40.50.150">
    <property type="entry name" value="Vaccinia Virus protein VP39"/>
    <property type="match status" value="1"/>
</dbReference>
<dbReference type="GO" id="GO:0016787">
    <property type="term" value="F:hydrolase activity"/>
    <property type="evidence" value="ECO:0007669"/>
    <property type="project" value="UniProtKB-KW"/>
</dbReference>
<dbReference type="PRINTS" id="PR00502">
    <property type="entry name" value="NUDIXFAMILY"/>
</dbReference>
<feature type="domain" description="Nudix hydrolase" evidence="2">
    <location>
        <begin position="11"/>
        <end position="138"/>
    </location>
</feature>
<dbReference type="PANTHER" id="PTHR43736">
    <property type="entry name" value="ADP-RIBOSE PYROPHOSPHATASE"/>
    <property type="match status" value="1"/>
</dbReference>
<dbReference type="InterPro" id="IPR020084">
    <property type="entry name" value="NUDIX_hydrolase_CS"/>
</dbReference>
<dbReference type="PANTHER" id="PTHR43736:SF1">
    <property type="entry name" value="DIHYDRONEOPTERIN TRIPHOSPHATE DIPHOSPHATASE"/>
    <property type="match status" value="1"/>
</dbReference>
<dbReference type="Proteomes" id="UP001055553">
    <property type="component" value="Chromosome"/>
</dbReference>
<dbReference type="Gene3D" id="3.90.79.10">
    <property type="entry name" value="Nucleoside Triphosphate Pyrophosphohydrolase"/>
    <property type="match status" value="1"/>
</dbReference>
<sequence length="346" mass="40307">MINIIYGMKSLEGGGAVGIILKEDKILLDLRKRSNGANLWEIAGGGIEKDETPEEAVIRELKEELDINVNKIRYLGAKNHAVHWGNLEIEHYFLIEEYNGNPIPKSKDELIEVRWFRINDLPFIINLGWRVFDAMFFLSKINRNYKRIYNILSNNDPRPLISYPYFSYSGTIYNLSDINIEDHIKGTIEGCKGPVLCIYPRYDKIISNLLDKFGTIDVLELNPDYIFFLKNRYGNKIEFIDGLAEKFKSNKKYGLILAINILEYIKDIYSFLSNVRSSIEKEGYFILTINSFNLNFRKLFNNKKIEIDFLIMALENLGFKNKIIPIKLGKKHYIYLVIARLEDNMT</sequence>
<organism evidence="3 4">
    <name type="scientific">Nanobdella aerobiophila</name>
    <dbReference type="NCBI Taxonomy" id="2586965"/>
    <lineage>
        <taxon>Archaea</taxon>
        <taxon>Nanobdellota</taxon>
        <taxon>Nanobdellia</taxon>
        <taxon>Nanobdellales</taxon>
        <taxon>Nanobdellaceae</taxon>
        <taxon>Nanobdella</taxon>
    </lineage>
</organism>
<dbReference type="SUPFAM" id="SSF55811">
    <property type="entry name" value="Nudix"/>
    <property type="match status" value="1"/>
</dbReference>
<dbReference type="PROSITE" id="PS00893">
    <property type="entry name" value="NUDIX_BOX"/>
    <property type="match status" value="1"/>
</dbReference>
<evidence type="ECO:0000313" key="4">
    <source>
        <dbReference type="Proteomes" id="UP001055553"/>
    </source>
</evidence>
<dbReference type="EMBL" id="AP019769">
    <property type="protein sequence ID" value="BBL45522.1"/>
    <property type="molecule type" value="Genomic_DNA"/>
</dbReference>
<accession>A0A915WSS8</accession>
<keyword evidence="1" id="KW-0378">Hydrolase</keyword>